<dbReference type="PRINTS" id="PR01044">
    <property type="entry name" value="TRNASYNTHGA"/>
</dbReference>
<dbReference type="GO" id="GO:0006426">
    <property type="term" value="P:glycyl-tRNA aminoacylation"/>
    <property type="evidence" value="ECO:0007669"/>
    <property type="project" value="InterPro"/>
</dbReference>
<dbReference type="EC" id="6.1.1.14" evidence="3"/>
<evidence type="ECO:0000313" key="13">
    <source>
        <dbReference type="Proteomes" id="UP000500930"/>
    </source>
</evidence>
<proteinExistence type="inferred from homology"/>
<dbReference type="InterPro" id="IPR045864">
    <property type="entry name" value="aa-tRNA-synth_II/BPL/LPL"/>
</dbReference>
<keyword evidence="7" id="KW-0067">ATP-binding</keyword>
<dbReference type="PROSITE" id="PS50861">
    <property type="entry name" value="AA_TRNA_LIGASE_II_GLYAB"/>
    <property type="match status" value="1"/>
</dbReference>
<dbReference type="NCBIfam" id="NF006827">
    <property type="entry name" value="PRK09348.1"/>
    <property type="match status" value="1"/>
</dbReference>
<organism evidence="12 13">
    <name type="scientific">Anaplasma platys</name>
    <dbReference type="NCBI Taxonomy" id="949"/>
    <lineage>
        <taxon>Bacteria</taxon>
        <taxon>Pseudomonadati</taxon>
        <taxon>Pseudomonadota</taxon>
        <taxon>Alphaproteobacteria</taxon>
        <taxon>Rickettsiales</taxon>
        <taxon>Anaplasmataceae</taxon>
        <taxon>Anaplasma</taxon>
    </lineage>
</organism>
<dbReference type="Gene3D" id="3.30.930.10">
    <property type="entry name" value="Bira Bifunctional Protein, Domain 2"/>
    <property type="match status" value="1"/>
</dbReference>
<evidence type="ECO:0000256" key="7">
    <source>
        <dbReference type="ARBA" id="ARBA00022840"/>
    </source>
</evidence>
<evidence type="ECO:0000256" key="4">
    <source>
        <dbReference type="ARBA" id="ARBA00018257"/>
    </source>
</evidence>
<accession>A0A858PX40</accession>
<comment type="similarity">
    <text evidence="1">Belongs to the class-II aminoacyl-tRNA synthetase family.</text>
</comment>
<keyword evidence="13" id="KW-1185">Reference proteome</keyword>
<dbReference type="GO" id="GO:0005829">
    <property type="term" value="C:cytosol"/>
    <property type="evidence" value="ECO:0007669"/>
    <property type="project" value="TreeGrafter"/>
</dbReference>
<dbReference type="InterPro" id="IPR006194">
    <property type="entry name" value="Gly-tRNA-synth_heterodimer"/>
</dbReference>
<sequence>MTCFVNFQEIVRRLETFWRDYGCATVYPYTAELGAGTLHPATALDVLLEKNTMVAYLQPVIRPCDGRYGENPNRLYQHHQYQVIVQPAPSSLRDDYLASLEAIGISTTNFDIRFLEDDWENPSIGAHGLGWEISCNGMEITQFTYMQQVGGIDCNIIPGEIAYGLERIAMVLQEVESVFDIKWNEEGKKYGEIFGHREREFSVLSFEHGNTDFLVESFEKNEELCKKLVENGCPTAGYDCCLKASHLLNLLEALGVIGVNERASYILRVRSMANSCCSSFVRLYKTA</sequence>
<dbReference type="EMBL" id="CP046391">
    <property type="protein sequence ID" value="QJC27151.1"/>
    <property type="molecule type" value="Genomic_DNA"/>
</dbReference>
<reference evidence="12 13" key="1">
    <citation type="journal article" date="2020" name="Pathogens">
        <title>First Whole Genome Sequence of Anaplasma platys, an Obligate Intracellular Rickettsial Pathogen of Dogs.</title>
        <authorList>
            <person name="Llanes A."/>
            <person name="Rajeev S."/>
        </authorList>
    </citation>
    <scope>NUCLEOTIDE SEQUENCE [LARGE SCALE GENOMIC DNA]</scope>
    <source>
        <strain evidence="12 13">S3</strain>
    </source>
</reference>
<keyword evidence="8" id="KW-0648">Protein biosynthesis</keyword>
<comment type="catalytic activity">
    <reaction evidence="11">
        <text>tRNA(Gly) + glycine + ATP = glycyl-tRNA(Gly) + AMP + diphosphate</text>
        <dbReference type="Rhea" id="RHEA:16013"/>
        <dbReference type="Rhea" id="RHEA-COMP:9664"/>
        <dbReference type="Rhea" id="RHEA-COMP:9683"/>
        <dbReference type="ChEBI" id="CHEBI:30616"/>
        <dbReference type="ChEBI" id="CHEBI:33019"/>
        <dbReference type="ChEBI" id="CHEBI:57305"/>
        <dbReference type="ChEBI" id="CHEBI:78442"/>
        <dbReference type="ChEBI" id="CHEBI:78522"/>
        <dbReference type="ChEBI" id="CHEBI:456215"/>
        <dbReference type="EC" id="6.1.1.14"/>
    </reaction>
</comment>
<evidence type="ECO:0000256" key="6">
    <source>
        <dbReference type="ARBA" id="ARBA00022741"/>
    </source>
</evidence>
<protein>
    <recommendedName>
        <fullName evidence="4">Glycine--tRNA ligase alpha subunit</fullName>
        <ecNumber evidence="3">6.1.1.14</ecNumber>
    </recommendedName>
    <alternativeName>
        <fullName evidence="10">Glycyl-tRNA synthetase alpha subunit</fullName>
    </alternativeName>
</protein>
<dbReference type="PANTHER" id="PTHR30075">
    <property type="entry name" value="GLYCYL-TRNA SYNTHETASE"/>
    <property type="match status" value="1"/>
</dbReference>
<evidence type="ECO:0000256" key="1">
    <source>
        <dbReference type="ARBA" id="ARBA00008226"/>
    </source>
</evidence>
<comment type="subunit">
    <text evidence="2">Tetramer of two alpha and two beta subunits.</text>
</comment>
<evidence type="ECO:0000313" key="12">
    <source>
        <dbReference type="EMBL" id="QJC27151.1"/>
    </source>
</evidence>
<dbReference type="InterPro" id="IPR002310">
    <property type="entry name" value="Gly-tRNA_ligase_asu"/>
</dbReference>
<dbReference type="GO" id="GO:0004820">
    <property type="term" value="F:glycine-tRNA ligase activity"/>
    <property type="evidence" value="ECO:0007669"/>
    <property type="project" value="UniProtKB-EC"/>
</dbReference>
<gene>
    <name evidence="12" type="primary">glyQ</name>
    <name evidence="12" type="ORF">ANPL_00120</name>
</gene>
<evidence type="ECO:0000256" key="11">
    <source>
        <dbReference type="ARBA" id="ARBA00047937"/>
    </source>
</evidence>
<keyword evidence="6" id="KW-0547">Nucleotide-binding</keyword>
<evidence type="ECO:0000256" key="3">
    <source>
        <dbReference type="ARBA" id="ARBA00012829"/>
    </source>
</evidence>
<dbReference type="Gene3D" id="1.20.58.180">
    <property type="entry name" value="Class II aaRS and biotin synthetases, domain 2"/>
    <property type="match status" value="1"/>
</dbReference>
<evidence type="ECO:0000256" key="2">
    <source>
        <dbReference type="ARBA" id="ARBA00011209"/>
    </source>
</evidence>
<keyword evidence="9" id="KW-0030">Aminoacyl-tRNA synthetase</keyword>
<dbReference type="PANTHER" id="PTHR30075:SF2">
    <property type="entry name" value="GLYCINE--TRNA LIGASE, CHLOROPLASTIC_MITOCHONDRIAL 2"/>
    <property type="match status" value="1"/>
</dbReference>
<dbReference type="Proteomes" id="UP000500930">
    <property type="component" value="Chromosome"/>
</dbReference>
<evidence type="ECO:0000256" key="10">
    <source>
        <dbReference type="ARBA" id="ARBA00031660"/>
    </source>
</evidence>
<evidence type="ECO:0000256" key="9">
    <source>
        <dbReference type="ARBA" id="ARBA00023146"/>
    </source>
</evidence>
<evidence type="ECO:0000256" key="8">
    <source>
        <dbReference type="ARBA" id="ARBA00022917"/>
    </source>
</evidence>
<dbReference type="Pfam" id="PF02091">
    <property type="entry name" value="tRNA-synt_2e"/>
    <property type="match status" value="1"/>
</dbReference>
<dbReference type="GO" id="GO:0005524">
    <property type="term" value="F:ATP binding"/>
    <property type="evidence" value="ECO:0007669"/>
    <property type="project" value="UniProtKB-KW"/>
</dbReference>
<evidence type="ECO:0000256" key="5">
    <source>
        <dbReference type="ARBA" id="ARBA00022598"/>
    </source>
</evidence>
<dbReference type="SUPFAM" id="SSF55681">
    <property type="entry name" value="Class II aaRS and biotin synthetases"/>
    <property type="match status" value="1"/>
</dbReference>
<name>A0A858PX40_9RICK</name>
<dbReference type="KEGG" id="aplt:ANPL_00120"/>
<dbReference type="AlphaFoldDB" id="A0A858PX40"/>
<keyword evidence="5 12" id="KW-0436">Ligase</keyword>